<dbReference type="CDD" id="cd05286">
    <property type="entry name" value="QOR2"/>
    <property type="match status" value="1"/>
</dbReference>
<dbReference type="Gene3D" id="3.40.50.720">
    <property type="entry name" value="NAD(P)-binding Rossmann-like Domain"/>
    <property type="match status" value="1"/>
</dbReference>
<evidence type="ECO:0000259" key="3">
    <source>
        <dbReference type="SMART" id="SM00829"/>
    </source>
</evidence>
<feature type="domain" description="Enoyl reductase (ER)" evidence="3">
    <location>
        <begin position="10"/>
        <end position="321"/>
    </location>
</feature>
<organism evidence="4 5">
    <name type="scientific">Nocardioides mesophilus</name>
    <dbReference type="NCBI Taxonomy" id="433659"/>
    <lineage>
        <taxon>Bacteria</taxon>
        <taxon>Bacillati</taxon>
        <taxon>Actinomycetota</taxon>
        <taxon>Actinomycetes</taxon>
        <taxon>Propionibacteriales</taxon>
        <taxon>Nocardioidaceae</taxon>
        <taxon>Nocardioides</taxon>
    </lineage>
</organism>
<keyword evidence="5" id="KW-1185">Reference proteome</keyword>
<evidence type="ECO:0000313" key="5">
    <source>
        <dbReference type="Proteomes" id="UP000515947"/>
    </source>
</evidence>
<dbReference type="AlphaFoldDB" id="A0A7G9RGU2"/>
<dbReference type="GO" id="GO:0005829">
    <property type="term" value="C:cytosol"/>
    <property type="evidence" value="ECO:0007669"/>
    <property type="project" value="TreeGrafter"/>
</dbReference>
<evidence type="ECO:0000256" key="2">
    <source>
        <dbReference type="ARBA" id="ARBA00023002"/>
    </source>
</evidence>
<dbReference type="FunFam" id="3.40.50.720:FF:000053">
    <property type="entry name" value="Quinone oxidoreductase 1"/>
    <property type="match status" value="1"/>
</dbReference>
<dbReference type="KEGG" id="nmes:H9L09_03705"/>
<keyword evidence="1" id="KW-0521">NADP</keyword>
<evidence type="ECO:0000256" key="1">
    <source>
        <dbReference type="ARBA" id="ARBA00022857"/>
    </source>
</evidence>
<keyword evidence="2" id="KW-0560">Oxidoreductase</keyword>
<dbReference type="InterPro" id="IPR047618">
    <property type="entry name" value="QOR-like"/>
</dbReference>
<dbReference type="GO" id="GO:0070402">
    <property type="term" value="F:NADPH binding"/>
    <property type="evidence" value="ECO:0007669"/>
    <property type="project" value="TreeGrafter"/>
</dbReference>
<dbReference type="InterPro" id="IPR011032">
    <property type="entry name" value="GroES-like_sf"/>
</dbReference>
<dbReference type="Pfam" id="PF08240">
    <property type="entry name" value="ADH_N"/>
    <property type="match status" value="1"/>
</dbReference>
<evidence type="ECO:0000313" key="4">
    <source>
        <dbReference type="EMBL" id="QNN54817.1"/>
    </source>
</evidence>
<protein>
    <submittedName>
        <fullName evidence="4">Quinone oxidoreductase</fullName>
    </submittedName>
</protein>
<dbReference type="RefSeq" id="WP_187580656.1">
    <property type="nucleotide sequence ID" value="NZ_CP060713.1"/>
</dbReference>
<dbReference type="InterPro" id="IPR013149">
    <property type="entry name" value="ADH-like_C"/>
</dbReference>
<dbReference type="GO" id="GO:0003960">
    <property type="term" value="F:quinone reductase (NADPH) activity"/>
    <property type="evidence" value="ECO:0007669"/>
    <property type="project" value="InterPro"/>
</dbReference>
<dbReference type="SMART" id="SM00829">
    <property type="entry name" value="PKS_ER"/>
    <property type="match status" value="1"/>
</dbReference>
<dbReference type="Gene3D" id="3.90.180.10">
    <property type="entry name" value="Medium-chain alcohol dehydrogenases, catalytic domain"/>
    <property type="match status" value="1"/>
</dbReference>
<accession>A0A7G9RGU2</accession>
<dbReference type="PANTHER" id="PTHR48106">
    <property type="entry name" value="QUINONE OXIDOREDUCTASE PIG3-RELATED"/>
    <property type="match status" value="1"/>
</dbReference>
<dbReference type="InterPro" id="IPR013154">
    <property type="entry name" value="ADH-like_N"/>
</dbReference>
<name>A0A7G9RGU2_9ACTN</name>
<dbReference type="PANTHER" id="PTHR48106:SF13">
    <property type="entry name" value="QUINONE OXIDOREDUCTASE-RELATED"/>
    <property type="match status" value="1"/>
</dbReference>
<dbReference type="Proteomes" id="UP000515947">
    <property type="component" value="Chromosome"/>
</dbReference>
<reference evidence="4 5" key="1">
    <citation type="submission" date="2020-08" db="EMBL/GenBank/DDBJ databases">
        <title>Genome sequence of Nocardioides mesophilus KACC 16243T.</title>
        <authorList>
            <person name="Hyun D.-W."/>
            <person name="Bae J.-W."/>
        </authorList>
    </citation>
    <scope>NUCLEOTIDE SEQUENCE [LARGE SCALE GENOMIC DNA]</scope>
    <source>
        <strain evidence="4 5">KACC 16243</strain>
    </source>
</reference>
<gene>
    <name evidence="4" type="ORF">H9L09_03705</name>
</gene>
<proteinExistence type="predicted"/>
<dbReference type="EMBL" id="CP060713">
    <property type="protein sequence ID" value="QNN54817.1"/>
    <property type="molecule type" value="Genomic_DNA"/>
</dbReference>
<dbReference type="InterPro" id="IPR036291">
    <property type="entry name" value="NAD(P)-bd_dom_sf"/>
</dbReference>
<sequence>MRAIVVDQAGGSEVLVLKELPTPEPGPGQVRVDVDACGVNFLDVYERSGKYPMQTPFVAGSEGCGVVSALGDGVDGVRLGDRVAWAMVHGGGYAGQVVIPAERTVPVPDDVESEQAAAVMLQGMTAHYLTESTFPVRAGQTALVQAAAGGLGLLLTQMLVGKGVRVIGTASTAAKAALATEAGASDVIDYTDRDVASEVRRLTDGRGVDVVYDGVGRSTFDGSIDSLARRGTMVLVGAASGPVPPVDPQTLNKKGSLFLTRPTLAHHIDDRDELLGRAAAVLGRVADGRLAVRIGGRYALAEAPQAHDDLVGRRSTGKLLILPGR</sequence>
<dbReference type="SUPFAM" id="SSF51735">
    <property type="entry name" value="NAD(P)-binding Rossmann-fold domains"/>
    <property type="match status" value="1"/>
</dbReference>
<dbReference type="GO" id="GO:0035925">
    <property type="term" value="F:mRNA 3'-UTR AU-rich region binding"/>
    <property type="evidence" value="ECO:0007669"/>
    <property type="project" value="TreeGrafter"/>
</dbReference>
<dbReference type="Pfam" id="PF00107">
    <property type="entry name" value="ADH_zinc_N"/>
    <property type="match status" value="1"/>
</dbReference>
<dbReference type="SUPFAM" id="SSF50129">
    <property type="entry name" value="GroES-like"/>
    <property type="match status" value="1"/>
</dbReference>
<dbReference type="InterPro" id="IPR020843">
    <property type="entry name" value="ER"/>
</dbReference>